<gene>
    <name evidence="4" type="ORF">H4683_000954</name>
</gene>
<dbReference type="InterPro" id="IPR016167">
    <property type="entry name" value="FAD-bd_PCMH_sub1"/>
</dbReference>
<dbReference type="Pfam" id="PF04030">
    <property type="entry name" value="ALO"/>
    <property type="match status" value="1"/>
</dbReference>
<dbReference type="InterPro" id="IPR036318">
    <property type="entry name" value="FAD-bd_PCMH-like_sf"/>
</dbReference>
<dbReference type="EMBL" id="JADBEL010000003">
    <property type="protein sequence ID" value="MBE1553880.1"/>
    <property type="molecule type" value="Genomic_DNA"/>
</dbReference>
<dbReference type="Pfam" id="PF01565">
    <property type="entry name" value="FAD_binding_4"/>
    <property type="match status" value="1"/>
</dbReference>
<dbReference type="InterPro" id="IPR007173">
    <property type="entry name" value="ALO_C"/>
</dbReference>
<reference evidence="4" key="1">
    <citation type="submission" date="2020-10" db="EMBL/GenBank/DDBJ databases">
        <title>Genomic Encyclopedia of Type Strains, Phase IV (KMG-IV): sequencing the most valuable type-strain genomes for metagenomic binning, comparative biology and taxonomic classification.</title>
        <authorList>
            <person name="Goeker M."/>
        </authorList>
    </citation>
    <scope>NUCLEOTIDE SEQUENCE</scope>
    <source>
        <strain evidence="4">DSM 13886</strain>
    </source>
</reference>
<dbReference type="PIRSF" id="PIRSF000136">
    <property type="entry name" value="LGO_GLO"/>
    <property type="match status" value="1"/>
</dbReference>
<dbReference type="GO" id="GO:0071949">
    <property type="term" value="F:FAD binding"/>
    <property type="evidence" value="ECO:0007669"/>
    <property type="project" value="InterPro"/>
</dbReference>
<keyword evidence="5" id="KW-1185">Reference proteome</keyword>
<sequence>MSIPIKGMKWSNWAQNVIAQPDYFHYPESVSDIQDTIDSCRIRGASLRVTGAAHSFSPVASPDHDAMSLDNLRGLISYNSEAMEARIWAGTYLHEAARILASIDMAFENMGDIQEQTIAGAVSTGTHGTGITFGSLSDQVIAWTWIDGKGQVRHHRRANDDLSKALSLSLGMLGVLVDVTLRTVPLYSLRVKSTRSGFDEALTAWTSGIHTNRHMEWFYFPGTNTVQVKETNTIPLAKQRFQSKTKNFVKNGIIETVGFKALSELCRVKPKLSRKLTNFSAKNVPNGSKEGLYYEVFSSPRLVKFTETEYAIPLHAFETCIMEIHEFLRAHPFYVHFPIECRVTAGEDAFLSPTQGVETAFLAFHMYKGMDDGPYFKWVHKLMEKYNGRPHFGKLNDLTNEKLTTSYPNVDRFLKIREKYDPNGIFMSQYMKQLFLP</sequence>
<dbReference type="Gene3D" id="3.30.43.10">
    <property type="entry name" value="Uridine Diphospho-n-acetylenolpyruvylglucosamine Reductase, domain 2"/>
    <property type="match status" value="1"/>
</dbReference>
<protein>
    <submittedName>
        <fullName evidence="4">FAD-linked oxidoreductase</fullName>
    </submittedName>
</protein>
<keyword evidence="1" id="KW-0285">Flavoprotein</keyword>
<dbReference type="Gene3D" id="3.30.70.2520">
    <property type="match status" value="1"/>
</dbReference>
<evidence type="ECO:0000256" key="1">
    <source>
        <dbReference type="ARBA" id="ARBA00022630"/>
    </source>
</evidence>
<dbReference type="InterPro" id="IPR016169">
    <property type="entry name" value="FAD-bd_PCMH_sub2"/>
</dbReference>
<name>A0A927MFY8_9BACL</name>
<dbReference type="GO" id="GO:0003885">
    <property type="term" value="F:D-arabinono-1,4-lactone oxidase activity"/>
    <property type="evidence" value="ECO:0007669"/>
    <property type="project" value="InterPro"/>
</dbReference>
<proteinExistence type="predicted"/>
<dbReference type="InterPro" id="IPR016166">
    <property type="entry name" value="FAD-bd_PCMH"/>
</dbReference>
<dbReference type="PANTHER" id="PTHR43762">
    <property type="entry name" value="L-GULONOLACTONE OXIDASE"/>
    <property type="match status" value="1"/>
</dbReference>
<dbReference type="PROSITE" id="PS51387">
    <property type="entry name" value="FAD_PCMH"/>
    <property type="match status" value="1"/>
</dbReference>
<dbReference type="PANTHER" id="PTHR43762:SF1">
    <property type="entry name" value="D-ARABINONO-1,4-LACTONE OXIDASE"/>
    <property type="match status" value="1"/>
</dbReference>
<dbReference type="Proteomes" id="UP000658225">
    <property type="component" value="Unassembled WGS sequence"/>
</dbReference>
<dbReference type="SUPFAM" id="SSF56176">
    <property type="entry name" value="FAD-binding/transporter-associated domain-like"/>
    <property type="match status" value="1"/>
</dbReference>
<evidence type="ECO:0000313" key="4">
    <source>
        <dbReference type="EMBL" id="MBE1553880.1"/>
    </source>
</evidence>
<dbReference type="InterPro" id="IPR006094">
    <property type="entry name" value="Oxid_FAD_bind_N"/>
</dbReference>
<dbReference type="AlphaFoldDB" id="A0A927MFY8"/>
<evidence type="ECO:0000259" key="3">
    <source>
        <dbReference type="PROSITE" id="PS51387"/>
    </source>
</evidence>
<dbReference type="RefSeq" id="WP_225941874.1">
    <property type="nucleotide sequence ID" value="NZ_JADBEL010000003.1"/>
</dbReference>
<dbReference type="InterPro" id="IPR010031">
    <property type="entry name" value="FAD_lactone_oxidase-like"/>
</dbReference>
<accession>A0A927MFY8</accession>
<evidence type="ECO:0000313" key="5">
    <source>
        <dbReference type="Proteomes" id="UP000658225"/>
    </source>
</evidence>
<comment type="caution">
    <text evidence="4">The sequence shown here is derived from an EMBL/GenBank/DDBJ whole genome shotgun (WGS) entry which is preliminary data.</text>
</comment>
<organism evidence="4 5">
    <name type="scientific">Sporosarcina limicola</name>
    <dbReference type="NCBI Taxonomy" id="34101"/>
    <lineage>
        <taxon>Bacteria</taxon>
        <taxon>Bacillati</taxon>
        <taxon>Bacillota</taxon>
        <taxon>Bacilli</taxon>
        <taxon>Bacillales</taxon>
        <taxon>Caryophanaceae</taxon>
        <taxon>Sporosarcina</taxon>
    </lineage>
</organism>
<dbReference type="NCBIfam" id="TIGR01679">
    <property type="entry name" value="bact_FAD_ox"/>
    <property type="match status" value="1"/>
</dbReference>
<keyword evidence="2" id="KW-0560">Oxidoreductase</keyword>
<dbReference type="Gene3D" id="3.30.465.10">
    <property type="match status" value="1"/>
</dbReference>
<evidence type="ECO:0000256" key="2">
    <source>
        <dbReference type="ARBA" id="ARBA00023002"/>
    </source>
</evidence>
<dbReference type="GO" id="GO:0016020">
    <property type="term" value="C:membrane"/>
    <property type="evidence" value="ECO:0007669"/>
    <property type="project" value="InterPro"/>
</dbReference>
<feature type="domain" description="FAD-binding PCMH-type" evidence="3">
    <location>
        <begin position="17"/>
        <end position="186"/>
    </location>
</feature>